<gene>
    <name evidence="4" type="ORF">V5E97_33210</name>
</gene>
<dbReference type="PROSITE" id="PS00678">
    <property type="entry name" value="WD_REPEATS_1"/>
    <property type="match status" value="1"/>
</dbReference>
<reference evidence="4" key="1">
    <citation type="submission" date="2024-05" db="EMBL/GenBank/DDBJ databases">
        <title>Planctomycetes of the genus Singulisphaera possess chitinolytic capabilities.</title>
        <authorList>
            <person name="Ivanova A."/>
        </authorList>
    </citation>
    <scope>NUCLEOTIDE SEQUENCE</scope>
    <source>
        <strain evidence="4">Ch08T</strain>
    </source>
</reference>
<dbReference type="SUPFAM" id="SSF50998">
    <property type="entry name" value="Quinoprotein alcohol dehydrogenase-like"/>
    <property type="match status" value="1"/>
</dbReference>
<dbReference type="Gene3D" id="2.130.10.10">
    <property type="entry name" value="YVTN repeat-like/Quinoprotein amine dehydrogenase"/>
    <property type="match status" value="3"/>
</dbReference>
<sequence>MRRLLASANFLGLPRLHPTAQRLIVAAVLAWTDMATAQEITFRLPEDDPDQNSDVIRSVAYSPDGSLLAVGYGRFTGLLQKSRPGQAVVWDTRSGKRKITVRGQSDGVCSVSFSPDGSLLAIAEYPGIIRLCGIPSGRVRLTIKAPAWTPGSIAFSPDGKWLAAGLWTGGKDGVEPPGNDVVIWDVATGNPSPTLKGHTAGVSAVAFSPDGKLLLSGGGDGVAKVWEVASGRVRATLRFPSLLKQLGENDAISVDSVAFSPDGRTFITSAGVSQTSQKPEGVGEVTIWNATNDQRVATLQGFAGMARQVVFSPAGKCLATTSNDGTIRFWDSTTFRMIGELKGWGPIAFSPDGRDLVSSNDEPTLILRRVAAAIQR</sequence>
<dbReference type="SMART" id="SM00320">
    <property type="entry name" value="WD40"/>
    <property type="match status" value="6"/>
</dbReference>
<evidence type="ECO:0000313" key="4">
    <source>
        <dbReference type="EMBL" id="XBH03130.1"/>
    </source>
</evidence>
<protein>
    <submittedName>
        <fullName evidence="4">WD40 repeat domain-containing protein</fullName>
    </submittedName>
</protein>
<dbReference type="InterPro" id="IPR050505">
    <property type="entry name" value="WDR55/POC1"/>
</dbReference>
<dbReference type="CDD" id="cd00200">
    <property type="entry name" value="WD40"/>
    <property type="match status" value="1"/>
</dbReference>
<evidence type="ECO:0000256" key="2">
    <source>
        <dbReference type="ARBA" id="ARBA00022737"/>
    </source>
</evidence>
<dbReference type="PROSITE" id="PS50294">
    <property type="entry name" value="WD_REPEATS_REGION"/>
    <property type="match status" value="2"/>
</dbReference>
<organism evidence="4">
    <name type="scientific">Singulisphaera sp. Ch08</name>
    <dbReference type="NCBI Taxonomy" id="3120278"/>
    <lineage>
        <taxon>Bacteria</taxon>
        <taxon>Pseudomonadati</taxon>
        <taxon>Planctomycetota</taxon>
        <taxon>Planctomycetia</taxon>
        <taxon>Isosphaerales</taxon>
        <taxon>Isosphaeraceae</taxon>
        <taxon>Singulisphaera</taxon>
    </lineage>
</organism>
<accession>A0AAU7CD84</accession>
<feature type="repeat" description="WD" evidence="3">
    <location>
        <begin position="299"/>
        <end position="340"/>
    </location>
</feature>
<feature type="repeat" description="WD" evidence="3">
    <location>
        <begin position="195"/>
        <end position="236"/>
    </location>
</feature>
<dbReference type="EMBL" id="CP155447">
    <property type="protein sequence ID" value="XBH03130.1"/>
    <property type="molecule type" value="Genomic_DNA"/>
</dbReference>
<dbReference type="PANTHER" id="PTHR44019">
    <property type="entry name" value="WD REPEAT-CONTAINING PROTEIN 55"/>
    <property type="match status" value="1"/>
</dbReference>
<dbReference type="InterPro" id="IPR001680">
    <property type="entry name" value="WD40_rpt"/>
</dbReference>
<dbReference type="PANTHER" id="PTHR44019:SF8">
    <property type="entry name" value="POC1 CENTRIOLAR PROTEIN HOMOLOG"/>
    <property type="match status" value="1"/>
</dbReference>
<name>A0AAU7CD84_9BACT</name>
<dbReference type="InterPro" id="IPR015943">
    <property type="entry name" value="WD40/YVTN_repeat-like_dom_sf"/>
</dbReference>
<evidence type="ECO:0000256" key="1">
    <source>
        <dbReference type="ARBA" id="ARBA00022574"/>
    </source>
</evidence>
<dbReference type="PROSITE" id="PS50082">
    <property type="entry name" value="WD_REPEATS_2"/>
    <property type="match status" value="2"/>
</dbReference>
<dbReference type="AlphaFoldDB" id="A0AAU7CD84"/>
<dbReference type="RefSeq" id="WP_406695868.1">
    <property type="nucleotide sequence ID" value="NZ_CP155447.1"/>
</dbReference>
<dbReference type="InterPro" id="IPR019775">
    <property type="entry name" value="WD40_repeat_CS"/>
</dbReference>
<evidence type="ECO:0000256" key="3">
    <source>
        <dbReference type="PROSITE-ProRule" id="PRU00221"/>
    </source>
</evidence>
<dbReference type="Pfam" id="PF00400">
    <property type="entry name" value="WD40"/>
    <property type="match status" value="5"/>
</dbReference>
<keyword evidence="1 3" id="KW-0853">WD repeat</keyword>
<dbReference type="InterPro" id="IPR011047">
    <property type="entry name" value="Quinoprotein_ADH-like_sf"/>
</dbReference>
<keyword evidence="2" id="KW-0677">Repeat</keyword>
<proteinExistence type="predicted"/>